<keyword evidence="4" id="KW-1185">Reference proteome</keyword>
<dbReference type="Proteomes" id="UP000749471">
    <property type="component" value="Unassembled WGS sequence"/>
</dbReference>
<keyword evidence="3" id="KW-0645">Protease</keyword>
<accession>A0ABS6E1P8</accession>
<feature type="transmembrane region" description="Helical" evidence="1">
    <location>
        <begin position="12"/>
        <end position="30"/>
    </location>
</feature>
<keyword evidence="3" id="KW-0378">Hydrolase</keyword>
<keyword evidence="1" id="KW-1133">Transmembrane helix</keyword>
<organism evidence="3 4">
    <name type="scientific">Tissierella simiarum</name>
    <dbReference type="NCBI Taxonomy" id="2841534"/>
    <lineage>
        <taxon>Bacteria</taxon>
        <taxon>Bacillati</taxon>
        <taxon>Bacillota</taxon>
        <taxon>Tissierellia</taxon>
        <taxon>Tissierellales</taxon>
        <taxon>Tissierellaceae</taxon>
        <taxon>Tissierella</taxon>
    </lineage>
</organism>
<dbReference type="InterPro" id="IPR001967">
    <property type="entry name" value="Peptidase_S11_N"/>
</dbReference>
<dbReference type="Pfam" id="PF00768">
    <property type="entry name" value="Peptidase_S11"/>
    <property type="match status" value="1"/>
</dbReference>
<dbReference type="PANTHER" id="PTHR21581:SF26">
    <property type="entry name" value="D-ALANYL-D-ALANINE ENDOPEPTIDASE"/>
    <property type="match status" value="1"/>
</dbReference>
<keyword evidence="1" id="KW-0812">Transmembrane</keyword>
<dbReference type="GO" id="GO:0004180">
    <property type="term" value="F:carboxypeptidase activity"/>
    <property type="evidence" value="ECO:0007669"/>
    <property type="project" value="UniProtKB-KW"/>
</dbReference>
<feature type="domain" description="Peptidase S11 D-alanyl-D-alanine carboxypeptidase A N-terminal" evidence="2">
    <location>
        <begin position="33"/>
        <end position="256"/>
    </location>
</feature>
<evidence type="ECO:0000256" key="1">
    <source>
        <dbReference type="SAM" id="Phobius"/>
    </source>
</evidence>
<dbReference type="RefSeq" id="WP_216516314.1">
    <property type="nucleotide sequence ID" value="NZ_JAHLPM010000001.1"/>
</dbReference>
<keyword evidence="1" id="KW-0472">Membrane</keyword>
<dbReference type="EMBL" id="JAHLPM010000001">
    <property type="protein sequence ID" value="MBU5436831.1"/>
    <property type="molecule type" value="Genomic_DNA"/>
</dbReference>
<name>A0ABS6E1P8_9FIRM</name>
<keyword evidence="3" id="KW-0121">Carboxypeptidase</keyword>
<sequence>MGRRKRKKKSKFSLGILLIIIIPISIALFARDDQPSIKGEAAIVIDGETGRIIYSKNIHEKMYPASTTKLMTAILLEENKSPEDILVYSKNAEFQEPRKLSLPVGTKISAENSMDALLIYSANDIAYMIGENISGSNDEFVKLMNEKAREMNLKDTHFENPSGLPNDNHYSTAYDLALIAKKAYDYPWLMEAINKESSYIKTENKEIDFVIDNTNVLLNRNGCVGGKTGYTDGAGKCLVAFYERGGRKRIGVVLKSKDDITVFEDMEKIIDWSYNPVGKFLKKIWSL</sequence>
<evidence type="ECO:0000313" key="3">
    <source>
        <dbReference type="EMBL" id="MBU5436831.1"/>
    </source>
</evidence>
<dbReference type="PANTHER" id="PTHR21581">
    <property type="entry name" value="D-ALANYL-D-ALANINE CARBOXYPEPTIDASE"/>
    <property type="match status" value="1"/>
</dbReference>
<gene>
    <name evidence="3" type="ORF">KQI42_02355</name>
</gene>
<protein>
    <submittedName>
        <fullName evidence="3">D-alanyl-D-alanine carboxypeptidase</fullName>
    </submittedName>
</protein>
<reference evidence="3 4" key="1">
    <citation type="submission" date="2021-06" db="EMBL/GenBank/DDBJ databases">
        <authorList>
            <person name="Sun Q."/>
            <person name="Li D."/>
        </authorList>
    </citation>
    <scope>NUCLEOTIDE SEQUENCE [LARGE SCALE GENOMIC DNA]</scope>
    <source>
        <strain evidence="3 4">MSJ-40</strain>
    </source>
</reference>
<comment type="caution">
    <text evidence="3">The sequence shown here is derived from an EMBL/GenBank/DDBJ whole genome shotgun (WGS) entry which is preliminary data.</text>
</comment>
<evidence type="ECO:0000313" key="4">
    <source>
        <dbReference type="Proteomes" id="UP000749471"/>
    </source>
</evidence>
<evidence type="ECO:0000259" key="2">
    <source>
        <dbReference type="Pfam" id="PF00768"/>
    </source>
</evidence>
<proteinExistence type="predicted"/>